<organism evidence="9 10">
    <name type="scientific">Pristionchus fissidentatus</name>
    <dbReference type="NCBI Taxonomy" id="1538716"/>
    <lineage>
        <taxon>Eukaryota</taxon>
        <taxon>Metazoa</taxon>
        <taxon>Ecdysozoa</taxon>
        <taxon>Nematoda</taxon>
        <taxon>Chromadorea</taxon>
        <taxon>Rhabditida</taxon>
        <taxon>Rhabditina</taxon>
        <taxon>Diplogasteromorpha</taxon>
        <taxon>Diplogasteroidea</taxon>
        <taxon>Neodiplogasteridae</taxon>
        <taxon>Pristionchus</taxon>
    </lineage>
</organism>
<dbReference type="AlphaFoldDB" id="A0AAV5W3E2"/>
<feature type="region of interest" description="Disordered" evidence="6">
    <location>
        <begin position="336"/>
        <end position="381"/>
    </location>
</feature>
<dbReference type="SUPFAM" id="SSF52540">
    <property type="entry name" value="P-loop containing nucleoside triphosphate hydrolases"/>
    <property type="match status" value="1"/>
</dbReference>
<comment type="similarity">
    <text evidence="1">Belongs to the DNA2/NAM7 helicase family.</text>
</comment>
<feature type="domain" description="DNA2/NAM7 helicase helicase" evidence="7">
    <location>
        <begin position="648"/>
        <end position="750"/>
    </location>
</feature>
<evidence type="ECO:0000256" key="4">
    <source>
        <dbReference type="ARBA" id="ARBA00022806"/>
    </source>
</evidence>
<dbReference type="InterPro" id="IPR027417">
    <property type="entry name" value="P-loop_NTPase"/>
</dbReference>
<dbReference type="Pfam" id="PF13086">
    <property type="entry name" value="AAA_11"/>
    <property type="match status" value="2"/>
</dbReference>
<keyword evidence="5" id="KW-0067">ATP-binding</keyword>
<feature type="domain" description="DNA2/NAM7 helicase helicase" evidence="7">
    <location>
        <begin position="511"/>
        <end position="612"/>
    </location>
</feature>
<sequence>YYPTIPELLKIARLSIFLHFCLSHRLHFCFPHRRLLPLNTDESMAGMKKMPSEMVEDYHNGLKLVPLESRAADHFVPSTAADCTDHPWRALLTPRVLPPSTATKPPETQPAPATYYGDAALRAPAATTTIRGLARQVEVHETIRLKDVEAFRQKAAKIAYHLDNINDPIGALTARLYRLSTVAVPVIYRYIDVIENNIALLEAIHFEIFLPDRPDLRFLGVPFNAVPSGTIQGDYCNINEVALLQYPSFSVSLGRVKYPVIWEAKRVERMEFDQEETTTLAVIIDKRESTPGVECGVSLLSDRELQLRATVFDAPATRAAANAVVRVTTRMTSTAHLHPVEPLRVAPPPATESEEESNDSDDSDDVRPGVQPRRKKPAPVTSEYAALVRDVRTSQRPALCVSAVSALGAAEAARIDDRLGAYGYYGRTGDLFLLGSTFRVSVARKADTQDTGEYRVDESVILRTMREADLSMPERCRPLLESIYGHGKGERADTGSALITEKRRGREAITLNKRQSRAVREYVEQDTRVYCILSPPGSGKTTVAAAMAAAVARDPSSGRIYTIPYHTRNGKPRSEAMRSVQLLISVQNVAVDNMGTALLEMDYGGGEVYNMKSTKRLDPFDKAPFDLFDGMNRMELKQWQDEWKVLDEIKKKGKESKWQKEKKDFEERLTTVRRETEKTMKPRIILATVEMVLMKLFTPSALCTALACVDRIIIDESSLLTEAALYCIIRRFPKARIVLIGDDKQLPPFMYDEKVLGHELAGRPALSVALKNEASPVIRLTEVYRAPPSLVEPYNRLSYGRTLKSRKPEGAYPLSDIGLMHYGRPQLLFIDVNGMQERDQATMSLCNEKEAQALVSLLKKFPNGSEDKIMIICLYKQQKRRLHELLDKKYTVLTVDSSQGKEKPIVILLTTRTVSTAELGFFSCEKRCNVSISRQQSALIIMGKSALLTKSKPWSTVINENDFTRIEADSLSK</sequence>
<evidence type="ECO:0000313" key="9">
    <source>
        <dbReference type="EMBL" id="GMT25502.1"/>
    </source>
</evidence>
<dbReference type="PANTHER" id="PTHR43788">
    <property type="entry name" value="DNA2/NAM7 HELICASE FAMILY MEMBER"/>
    <property type="match status" value="1"/>
</dbReference>
<dbReference type="GO" id="GO:0016787">
    <property type="term" value="F:hydrolase activity"/>
    <property type="evidence" value="ECO:0007669"/>
    <property type="project" value="UniProtKB-KW"/>
</dbReference>
<comment type="caution">
    <text evidence="9">The sequence shown here is derived from an EMBL/GenBank/DDBJ whole genome shotgun (WGS) entry which is preliminary data.</text>
</comment>
<feature type="domain" description="DNA2/NAM7 helicase-like C-terminal" evidence="8">
    <location>
        <begin position="770"/>
        <end position="945"/>
    </location>
</feature>
<feature type="non-terminal residue" evidence="9">
    <location>
        <position position="1"/>
    </location>
</feature>
<evidence type="ECO:0008006" key="11">
    <source>
        <dbReference type="Google" id="ProtNLM"/>
    </source>
</evidence>
<dbReference type="Gene3D" id="3.40.50.300">
    <property type="entry name" value="P-loop containing nucleotide triphosphate hydrolases"/>
    <property type="match status" value="2"/>
</dbReference>
<evidence type="ECO:0000256" key="5">
    <source>
        <dbReference type="ARBA" id="ARBA00022840"/>
    </source>
</evidence>
<dbReference type="InterPro" id="IPR041679">
    <property type="entry name" value="DNA2/NAM7-like_C"/>
</dbReference>
<dbReference type="PANTHER" id="PTHR43788:SF16">
    <property type="entry name" value="HELICASE WITH ZINC FINGER 2"/>
    <property type="match status" value="1"/>
</dbReference>
<gene>
    <name evidence="9" type="ORF">PFISCL1PPCAC_16799</name>
</gene>
<dbReference type="InterPro" id="IPR041677">
    <property type="entry name" value="DNA2/NAM7_AAA_11"/>
</dbReference>
<keyword evidence="3" id="KW-0378">Hydrolase</keyword>
<accession>A0AAV5W3E2</accession>
<evidence type="ECO:0000256" key="6">
    <source>
        <dbReference type="SAM" id="MobiDB-lite"/>
    </source>
</evidence>
<dbReference type="EMBL" id="BTSY01000004">
    <property type="protein sequence ID" value="GMT25502.1"/>
    <property type="molecule type" value="Genomic_DNA"/>
</dbReference>
<evidence type="ECO:0000313" key="10">
    <source>
        <dbReference type="Proteomes" id="UP001432322"/>
    </source>
</evidence>
<dbReference type="CDD" id="cd18808">
    <property type="entry name" value="SF1_C_Upf1"/>
    <property type="match status" value="1"/>
</dbReference>
<evidence type="ECO:0000256" key="3">
    <source>
        <dbReference type="ARBA" id="ARBA00022801"/>
    </source>
</evidence>
<evidence type="ECO:0000259" key="8">
    <source>
        <dbReference type="Pfam" id="PF13087"/>
    </source>
</evidence>
<dbReference type="GO" id="GO:0043139">
    <property type="term" value="F:5'-3' DNA helicase activity"/>
    <property type="evidence" value="ECO:0007669"/>
    <property type="project" value="TreeGrafter"/>
</dbReference>
<keyword evidence="2" id="KW-0547">Nucleotide-binding</keyword>
<keyword evidence="4" id="KW-0347">Helicase</keyword>
<name>A0AAV5W3E2_9BILA</name>
<reference evidence="9" key="1">
    <citation type="submission" date="2023-10" db="EMBL/GenBank/DDBJ databases">
        <title>Genome assembly of Pristionchus species.</title>
        <authorList>
            <person name="Yoshida K."/>
            <person name="Sommer R.J."/>
        </authorList>
    </citation>
    <scope>NUCLEOTIDE SEQUENCE</scope>
    <source>
        <strain evidence="9">RS5133</strain>
    </source>
</reference>
<dbReference type="Pfam" id="PF13087">
    <property type="entry name" value="AAA_12"/>
    <property type="match status" value="1"/>
</dbReference>
<feature type="compositionally biased region" description="Acidic residues" evidence="6">
    <location>
        <begin position="352"/>
        <end position="364"/>
    </location>
</feature>
<proteinExistence type="inferred from homology"/>
<dbReference type="InterPro" id="IPR050534">
    <property type="entry name" value="Coronavir_polyprotein_1ab"/>
</dbReference>
<evidence type="ECO:0000256" key="2">
    <source>
        <dbReference type="ARBA" id="ARBA00022741"/>
    </source>
</evidence>
<evidence type="ECO:0000259" key="7">
    <source>
        <dbReference type="Pfam" id="PF13086"/>
    </source>
</evidence>
<evidence type="ECO:0000256" key="1">
    <source>
        <dbReference type="ARBA" id="ARBA00007913"/>
    </source>
</evidence>
<dbReference type="GO" id="GO:0005524">
    <property type="term" value="F:ATP binding"/>
    <property type="evidence" value="ECO:0007669"/>
    <property type="project" value="UniProtKB-KW"/>
</dbReference>
<protein>
    <recommendedName>
        <fullName evidence="11">AAA protein</fullName>
    </recommendedName>
</protein>
<dbReference type="InterPro" id="IPR047187">
    <property type="entry name" value="SF1_C_Upf1"/>
</dbReference>
<dbReference type="Proteomes" id="UP001432322">
    <property type="component" value="Unassembled WGS sequence"/>
</dbReference>
<keyword evidence="10" id="KW-1185">Reference proteome</keyword>